<dbReference type="InterPro" id="IPR023214">
    <property type="entry name" value="HAD_sf"/>
</dbReference>
<accession>A0A3M7TVT5</accession>
<dbReference type="SFLD" id="SFLDS00003">
    <property type="entry name" value="Haloacid_Dehalogenase"/>
    <property type="match status" value="1"/>
</dbReference>
<organism evidence="2 3">
    <name type="scientific">Alteribacter keqinensis</name>
    <dbReference type="NCBI Taxonomy" id="2483800"/>
    <lineage>
        <taxon>Bacteria</taxon>
        <taxon>Bacillati</taxon>
        <taxon>Bacillota</taxon>
        <taxon>Bacilli</taxon>
        <taxon>Bacillales</taxon>
        <taxon>Bacillaceae</taxon>
        <taxon>Alteribacter</taxon>
    </lineage>
</organism>
<evidence type="ECO:0000313" key="3">
    <source>
        <dbReference type="Proteomes" id="UP000278746"/>
    </source>
</evidence>
<dbReference type="AlphaFoldDB" id="A0A3M7TVT5"/>
<dbReference type="SFLD" id="SFLDG01129">
    <property type="entry name" value="C1.5:_HAD__Beta-PGM__Phosphata"/>
    <property type="match status" value="1"/>
</dbReference>
<dbReference type="InterPro" id="IPR036412">
    <property type="entry name" value="HAD-like_sf"/>
</dbReference>
<keyword evidence="3" id="KW-1185">Reference proteome</keyword>
<dbReference type="PRINTS" id="PR00413">
    <property type="entry name" value="HADHALOGNASE"/>
</dbReference>
<dbReference type="PANTHER" id="PTHR43316">
    <property type="entry name" value="HYDROLASE, HALOACID DELAHOGENASE-RELATED"/>
    <property type="match status" value="1"/>
</dbReference>
<gene>
    <name evidence="2" type="ORF">EBO34_05425</name>
</gene>
<name>A0A3M7TVT5_9BACI</name>
<sequence length="242" mass="27469">MMVKVILFDLDGTLLPMDTEAFVENYIKELAPRVAHIIDPKKFVQALWAGTEAMIKNKDHQKTNEAVFEETFLSLIPVTKEEIWPTLDAFYEKVFPGFSHMSEPTPLAKEVVEEAVEKGYRVAIATNPVFPRAAINHRVNWAGISHIPFELVTVYEESVYTKPHTEYYKHICDQLEVNPDDCLMVGNDKQEDMSASAIGMKTYLVEGHVIDRGAPQFTIDDNGTLEDFYEDLKNGSGVFQYS</sequence>
<comment type="caution">
    <text evidence="2">The sequence shown here is derived from an EMBL/GenBank/DDBJ whole genome shotgun (WGS) entry which is preliminary data.</text>
</comment>
<dbReference type="InterPro" id="IPR051540">
    <property type="entry name" value="S-2-haloacid_dehalogenase"/>
</dbReference>
<dbReference type="EMBL" id="RHIB01000001">
    <property type="protein sequence ID" value="RNA69381.1"/>
    <property type="molecule type" value="Genomic_DNA"/>
</dbReference>
<protein>
    <submittedName>
        <fullName evidence="2">HAD family hydrolase</fullName>
    </submittedName>
</protein>
<dbReference type="Gene3D" id="3.40.50.1000">
    <property type="entry name" value="HAD superfamily/HAD-like"/>
    <property type="match status" value="1"/>
</dbReference>
<dbReference type="InterPro" id="IPR006439">
    <property type="entry name" value="HAD-SF_hydro_IA"/>
</dbReference>
<dbReference type="GO" id="GO:0016787">
    <property type="term" value="F:hydrolase activity"/>
    <property type="evidence" value="ECO:0007669"/>
    <property type="project" value="UniProtKB-KW"/>
</dbReference>
<dbReference type="Pfam" id="PF00702">
    <property type="entry name" value="Hydrolase"/>
    <property type="match status" value="1"/>
</dbReference>
<dbReference type="PANTHER" id="PTHR43316:SF3">
    <property type="entry name" value="HALOACID DEHALOGENASE, TYPE II (AFU_ORTHOLOGUE AFUA_2G07750)-RELATED"/>
    <property type="match status" value="1"/>
</dbReference>
<dbReference type="Proteomes" id="UP000278746">
    <property type="component" value="Unassembled WGS sequence"/>
</dbReference>
<dbReference type="NCBIfam" id="TIGR01549">
    <property type="entry name" value="HAD-SF-IA-v1"/>
    <property type="match status" value="1"/>
</dbReference>
<proteinExistence type="predicted"/>
<reference evidence="2 3" key="1">
    <citation type="submission" date="2018-10" db="EMBL/GenBank/DDBJ databases">
        <title>Bacillus Keqinensis sp. nov., a moderately halophilic bacterium isolated from a saline-alkaline lake.</title>
        <authorList>
            <person name="Wang H."/>
        </authorList>
    </citation>
    <scope>NUCLEOTIDE SEQUENCE [LARGE SCALE GENOMIC DNA]</scope>
    <source>
        <strain evidence="2 3">KQ-3</strain>
    </source>
</reference>
<keyword evidence="1 2" id="KW-0378">Hydrolase</keyword>
<evidence type="ECO:0000256" key="1">
    <source>
        <dbReference type="ARBA" id="ARBA00022801"/>
    </source>
</evidence>
<dbReference type="SUPFAM" id="SSF56784">
    <property type="entry name" value="HAD-like"/>
    <property type="match status" value="1"/>
</dbReference>
<evidence type="ECO:0000313" key="2">
    <source>
        <dbReference type="EMBL" id="RNA69381.1"/>
    </source>
</evidence>
<dbReference type="OrthoDB" id="9809962at2"/>